<dbReference type="InterPro" id="IPR012127">
    <property type="entry name" value="Cyt_c_prime"/>
</dbReference>
<keyword evidence="3 6" id="KW-0479">Metal-binding</keyword>
<evidence type="ECO:0000256" key="3">
    <source>
        <dbReference type="ARBA" id="ARBA00022723"/>
    </source>
</evidence>
<accession>A0AAN0NI72</accession>
<evidence type="ECO:0000313" key="9">
    <source>
        <dbReference type="EMBL" id="WZU64737.1"/>
    </source>
</evidence>
<keyword evidence="1" id="KW-0813">Transport</keyword>
<dbReference type="InterPro" id="IPR010980">
    <property type="entry name" value="Cyt_c/b562"/>
</dbReference>
<keyword evidence="4" id="KW-0249">Electron transport</keyword>
<proteinExistence type="predicted"/>
<feature type="binding site" description="axial binding residue" evidence="6">
    <location>
        <position position="150"/>
    </location>
    <ligand>
        <name>heme c</name>
        <dbReference type="ChEBI" id="CHEBI:61717"/>
    </ligand>
    <ligandPart>
        <name>Fe</name>
        <dbReference type="ChEBI" id="CHEBI:18248"/>
    </ligandPart>
</feature>
<dbReference type="Proteomes" id="UP001451782">
    <property type="component" value="Chromosome"/>
</dbReference>
<evidence type="ECO:0000256" key="4">
    <source>
        <dbReference type="ARBA" id="ARBA00022982"/>
    </source>
</evidence>
<evidence type="ECO:0000313" key="10">
    <source>
        <dbReference type="Proteomes" id="UP001451782"/>
    </source>
</evidence>
<dbReference type="EMBL" id="CP151762">
    <property type="protein sequence ID" value="WZU64737.1"/>
    <property type="molecule type" value="Genomic_DNA"/>
</dbReference>
<sequence length="158" mass="16234">MPKNLNRVVVAAIAFGIAGAAFAAGHLTEDQQRAMDARQSHMGLYSFNLAPIGAMAQDKIPYDEAVAASAAANLAALASIDQSAYWVEGTDASIEGSRAKTEIWTDAAGYLAEKEKLAAASAALAAVAGDGLDAMKAAFSPVGQSCGSCHEAYRAPRT</sequence>
<evidence type="ECO:0000256" key="1">
    <source>
        <dbReference type="ARBA" id="ARBA00022448"/>
    </source>
</evidence>
<evidence type="ECO:0000256" key="5">
    <source>
        <dbReference type="ARBA" id="ARBA00023004"/>
    </source>
</evidence>
<organism evidence="9 10">
    <name type="scientific">Yoonia algicola</name>
    <dbReference type="NCBI Taxonomy" id="3137368"/>
    <lineage>
        <taxon>Bacteria</taxon>
        <taxon>Pseudomonadati</taxon>
        <taxon>Pseudomonadota</taxon>
        <taxon>Alphaproteobacteria</taxon>
        <taxon>Rhodobacterales</taxon>
        <taxon>Paracoccaceae</taxon>
        <taxon>Yoonia</taxon>
    </lineage>
</organism>
<dbReference type="GO" id="GO:0042597">
    <property type="term" value="C:periplasmic space"/>
    <property type="evidence" value="ECO:0007669"/>
    <property type="project" value="InterPro"/>
</dbReference>
<name>A0AAN0NI72_9RHOB</name>
<dbReference type="RefSeq" id="WP_342071095.1">
    <property type="nucleotide sequence ID" value="NZ_CP151762.1"/>
</dbReference>
<dbReference type="PRINTS" id="PR00608">
    <property type="entry name" value="CYTCHROMECII"/>
</dbReference>
<keyword evidence="8" id="KW-0732">Signal</keyword>
<feature type="signal peptide" evidence="8">
    <location>
        <begin position="1"/>
        <end position="23"/>
    </location>
</feature>
<dbReference type="PROSITE" id="PS51009">
    <property type="entry name" value="CYTCII"/>
    <property type="match status" value="1"/>
</dbReference>
<gene>
    <name evidence="9" type="ORF">AABB28_05525</name>
</gene>
<feature type="binding site" description="covalent" evidence="7">
    <location>
        <position position="149"/>
    </location>
    <ligand>
        <name>heme c</name>
        <dbReference type="ChEBI" id="CHEBI:61717"/>
    </ligand>
</feature>
<feature type="binding site" description="covalent" evidence="7">
    <location>
        <position position="146"/>
    </location>
    <ligand>
        <name>heme c</name>
        <dbReference type="ChEBI" id="CHEBI:61717"/>
    </ligand>
</feature>
<comment type="PTM">
    <text evidence="7">Binds 1 heme group per subunit.</text>
</comment>
<evidence type="ECO:0000256" key="2">
    <source>
        <dbReference type="ARBA" id="ARBA00022617"/>
    </source>
</evidence>
<feature type="chain" id="PRO_5042838669" evidence="8">
    <location>
        <begin position="24"/>
        <end position="158"/>
    </location>
</feature>
<keyword evidence="5 6" id="KW-0408">Iron</keyword>
<dbReference type="GO" id="GO:0005506">
    <property type="term" value="F:iron ion binding"/>
    <property type="evidence" value="ECO:0007669"/>
    <property type="project" value="InterPro"/>
</dbReference>
<dbReference type="GO" id="GO:0020037">
    <property type="term" value="F:heme binding"/>
    <property type="evidence" value="ECO:0007669"/>
    <property type="project" value="InterPro"/>
</dbReference>
<dbReference type="Pfam" id="PF01322">
    <property type="entry name" value="Cytochrom_C_2"/>
    <property type="match status" value="1"/>
</dbReference>
<dbReference type="GO" id="GO:0022900">
    <property type="term" value="P:electron transport chain"/>
    <property type="evidence" value="ECO:0007669"/>
    <property type="project" value="InterPro"/>
</dbReference>
<evidence type="ECO:0000256" key="6">
    <source>
        <dbReference type="PIRSR" id="PIRSR000027-1"/>
    </source>
</evidence>
<keyword evidence="2 7" id="KW-0349">Heme</keyword>
<dbReference type="PIRSF" id="PIRSF000027">
    <property type="entry name" value="Cytc_c_prime"/>
    <property type="match status" value="1"/>
</dbReference>
<protein>
    <submittedName>
        <fullName evidence="9">Cytochrome c</fullName>
    </submittedName>
</protein>
<reference evidence="9 10" key="1">
    <citation type="submission" date="2024-04" db="EMBL/GenBank/DDBJ databases">
        <title>Phylogenomic analyses of a clade within the roseobacter group suggest taxonomic reassignments of species of the genera Aestuariivita, Citreicella, Loktanella, Nautella, Pelagibaca, Ruegeria, Thalassobius, Thiobacimonas and Tropicibacter, and the proposal o.</title>
        <authorList>
            <person name="Jeon C.O."/>
        </authorList>
    </citation>
    <scope>NUCLEOTIDE SEQUENCE [LARGE SCALE GENOMIC DNA]</scope>
    <source>
        <strain evidence="9 10">G8-12</strain>
    </source>
</reference>
<dbReference type="Gene3D" id="1.20.120.10">
    <property type="entry name" value="Cytochrome c/b562"/>
    <property type="match status" value="1"/>
</dbReference>
<dbReference type="SUPFAM" id="SSF47175">
    <property type="entry name" value="Cytochromes"/>
    <property type="match status" value="1"/>
</dbReference>
<dbReference type="InterPro" id="IPR015984">
    <property type="entry name" value="Cyt_c_prime_subgr"/>
</dbReference>
<dbReference type="GO" id="GO:0009055">
    <property type="term" value="F:electron transfer activity"/>
    <property type="evidence" value="ECO:0007669"/>
    <property type="project" value="InterPro"/>
</dbReference>
<dbReference type="KEGG" id="yag:AABB28_05525"/>
<evidence type="ECO:0000256" key="7">
    <source>
        <dbReference type="PIRSR" id="PIRSR000027-2"/>
    </source>
</evidence>
<evidence type="ECO:0000256" key="8">
    <source>
        <dbReference type="SAM" id="SignalP"/>
    </source>
</evidence>
<keyword evidence="10" id="KW-1185">Reference proteome</keyword>
<dbReference type="AlphaFoldDB" id="A0AAN0NI72"/>
<dbReference type="InterPro" id="IPR002321">
    <property type="entry name" value="Cyt_c_II"/>
</dbReference>